<proteinExistence type="predicted"/>
<reference evidence="3 4" key="1">
    <citation type="submission" date="2019-08" db="EMBL/GenBank/DDBJ databases">
        <title>Lentzea from Indian Himalayas.</title>
        <authorList>
            <person name="Mandal S."/>
            <person name="Mallick Gupta A."/>
            <person name="Maiti P.K."/>
            <person name="Sarkar J."/>
            <person name="Mandal S."/>
        </authorList>
    </citation>
    <scope>NUCLEOTIDE SEQUENCE [LARGE SCALE GENOMIC DNA]</scope>
    <source>
        <strain evidence="3 4">PSKA42</strain>
    </source>
</reference>
<organism evidence="3 4">
    <name type="scientific">Lentzea indica</name>
    <dbReference type="NCBI Taxonomy" id="2604800"/>
    <lineage>
        <taxon>Bacteria</taxon>
        <taxon>Bacillati</taxon>
        <taxon>Actinomycetota</taxon>
        <taxon>Actinomycetes</taxon>
        <taxon>Pseudonocardiales</taxon>
        <taxon>Pseudonocardiaceae</taxon>
        <taxon>Lentzea</taxon>
    </lineage>
</organism>
<dbReference type="EMBL" id="VSRL01000018">
    <property type="protein sequence ID" value="NKE56735.1"/>
    <property type="molecule type" value="Genomic_DNA"/>
</dbReference>
<dbReference type="InterPro" id="IPR001466">
    <property type="entry name" value="Beta-lactam-related"/>
</dbReference>
<gene>
    <name evidence="3" type="ORF">FXN61_07765</name>
</gene>
<dbReference type="PANTHER" id="PTHR46825:SF7">
    <property type="entry name" value="D-ALANYL-D-ALANINE CARBOXYPEPTIDASE"/>
    <property type="match status" value="1"/>
</dbReference>
<keyword evidence="4" id="KW-1185">Reference proteome</keyword>
<keyword evidence="1" id="KW-0732">Signal</keyword>
<dbReference type="Pfam" id="PF00144">
    <property type="entry name" value="Beta-lactamase"/>
    <property type="match status" value="1"/>
</dbReference>
<dbReference type="PANTHER" id="PTHR46825">
    <property type="entry name" value="D-ALANYL-D-ALANINE-CARBOXYPEPTIDASE/ENDOPEPTIDASE AMPH"/>
    <property type="match status" value="1"/>
</dbReference>
<evidence type="ECO:0000313" key="4">
    <source>
        <dbReference type="Proteomes" id="UP001515943"/>
    </source>
</evidence>
<feature type="chain" id="PRO_5047111444" evidence="1">
    <location>
        <begin position="26"/>
        <end position="363"/>
    </location>
</feature>
<dbReference type="InterPro" id="IPR012338">
    <property type="entry name" value="Beta-lactam/transpept-like"/>
</dbReference>
<dbReference type="RefSeq" id="WP_167971706.1">
    <property type="nucleotide sequence ID" value="NZ_VSRL01000018.1"/>
</dbReference>
<evidence type="ECO:0000313" key="3">
    <source>
        <dbReference type="EMBL" id="NKE56735.1"/>
    </source>
</evidence>
<dbReference type="Gene3D" id="3.40.710.10">
    <property type="entry name" value="DD-peptidase/beta-lactamase superfamily"/>
    <property type="match status" value="1"/>
</dbReference>
<evidence type="ECO:0000259" key="2">
    <source>
        <dbReference type="Pfam" id="PF00144"/>
    </source>
</evidence>
<dbReference type="InterPro" id="IPR050491">
    <property type="entry name" value="AmpC-like"/>
</dbReference>
<dbReference type="SUPFAM" id="SSF56601">
    <property type="entry name" value="beta-lactamase/transpeptidase-like"/>
    <property type="match status" value="1"/>
</dbReference>
<evidence type="ECO:0000256" key="1">
    <source>
        <dbReference type="SAM" id="SignalP"/>
    </source>
</evidence>
<protein>
    <submittedName>
        <fullName evidence="3">Beta-lactamase family protein</fullName>
    </submittedName>
</protein>
<dbReference type="Proteomes" id="UP001515943">
    <property type="component" value="Unassembled WGS sequence"/>
</dbReference>
<accession>A0ABX1FD82</accession>
<comment type="caution">
    <text evidence="3">The sequence shown here is derived from an EMBL/GenBank/DDBJ whole genome shotgun (WGS) entry which is preliminary data.</text>
</comment>
<feature type="signal peptide" evidence="1">
    <location>
        <begin position="1"/>
        <end position="25"/>
    </location>
</feature>
<name>A0ABX1FD82_9PSEU</name>
<feature type="domain" description="Beta-lactamase-related" evidence="2">
    <location>
        <begin position="36"/>
        <end position="344"/>
    </location>
</feature>
<sequence length="363" mass="39199">MGIPMKAAFAVATLLVATTGGTALADTTAGVDRKVVQQGLDEVVQAGVLGVQLRVTHGWEHFTARSGTAELGSNRPVPLNGRFRAGSITKTFVSTVVLQLVGEGEVDLDAPVVRYLPGLIDQRITVRHLLQHTSGLYDHNNALPFDPAGFEQIRYRHWEPEELVAISTSRPLEFQPGTKWEYSNTNYVVAGLLIEKITGRPLERVVEHRVLKPLRLNDTVLPRDDDRIHGPHAHGYWAIDGKPVDITRFNPSVFWAEGNIVSTTKDLDTFFAALAGGRLPGPAQQRELTRATAVSPGYGLGLSIQVLPCGTTAWGHDGGVPGFASLVLTTPDTKKRAVLSATTSARVGDPSPGLQKILGEIFC</sequence>